<evidence type="ECO:0000256" key="9">
    <source>
        <dbReference type="HAMAP-Rule" id="MF_00725"/>
    </source>
</evidence>
<evidence type="ECO:0000256" key="1">
    <source>
        <dbReference type="ARBA" id="ARBA00022490"/>
    </source>
</evidence>
<keyword evidence="11" id="KW-0282">Flagellum</keyword>
<name>A0ABV2AYC4_9GAMM</name>
<feature type="region of interest" description="Disordered" evidence="10">
    <location>
        <begin position="97"/>
        <end position="157"/>
    </location>
</feature>
<keyword evidence="3 9" id="KW-0805">Transcription regulation</keyword>
<keyword evidence="5 9" id="KW-1015">Disulfide bond</keyword>
<dbReference type="SUPFAM" id="SSF63592">
    <property type="entry name" value="Flagellar transcriptional activator FlhD"/>
    <property type="match status" value="1"/>
</dbReference>
<keyword evidence="6 9" id="KW-0010">Activator</keyword>
<dbReference type="Proteomes" id="UP001460888">
    <property type="component" value="Unassembled WGS sequence"/>
</dbReference>
<accession>A0ABV2AYC4</accession>
<evidence type="ECO:0000313" key="11">
    <source>
        <dbReference type="EMBL" id="MES1928655.1"/>
    </source>
</evidence>
<evidence type="ECO:0000256" key="7">
    <source>
        <dbReference type="ARBA" id="ARBA00023163"/>
    </source>
</evidence>
<keyword evidence="11" id="KW-0966">Cell projection</keyword>
<dbReference type="EMBL" id="APND01000001">
    <property type="protein sequence ID" value="MES1928655.1"/>
    <property type="molecule type" value="Genomic_DNA"/>
</dbReference>
<dbReference type="Pfam" id="PF05247">
    <property type="entry name" value="FlhD"/>
    <property type="match status" value="1"/>
</dbReference>
<gene>
    <name evidence="9" type="primary">flhD</name>
    <name evidence="11" type="ORF">SADO_05330</name>
</gene>
<dbReference type="HAMAP" id="MF_00725">
    <property type="entry name" value="FlhD"/>
    <property type="match status" value="1"/>
</dbReference>
<sequence>MSMSAEHLLDDVRDLNLSYLILMQRLINTDRELAMFRLKIDEEMADLLSQIPVADLAKLARCNQLLCHFSLDNAEQLFSLINAPRDDDMRRLHAAILLSSQNKRKADRRGNDRRDTGDRRDPASPNPGRGTSRRQQPRREADRVPSAKRRSSGDSDA</sequence>
<evidence type="ECO:0000256" key="2">
    <source>
        <dbReference type="ARBA" id="ARBA00022795"/>
    </source>
</evidence>
<dbReference type="InterPro" id="IPR023559">
    <property type="entry name" value="Flagellar_FlhD"/>
</dbReference>
<feature type="disulfide bond" description="Interchain" evidence="9">
    <location>
        <position position="67"/>
    </location>
</feature>
<proteinExistence type="inferred from homology"/>
<dbReference type="InterPro" id="IPR036194">
    <property type="entry name" value="FlhD_sf"/>
</dbReference>
<evidence type="ECO:0000256" key="8">
    <source>
        <dbReference type="ARBA" id="ARBA00025431"/>
    </source>
</evidence>
<comment type="caution">
    <text evidence="11">The sequence shown here is derived from an EMBL/GenBank/DDBJ whole genome shotgun (WGS) entry which is preliminary data.</text>
</comment>
<protein>
    <recommendedName>
        <fullName evidence="9">Flagellar transcriptional regulator FlhD</fullName>
    </recommendedName>
</protein>
<keyword evidence="1 9" id="KW-0963">Cytoplasm</keyword>
<reference evidence="11 12" key="1">
    <citation type="submission" date="2013-03" db="EMBL/GenBank/DDBJ databases">
        <title>Salinisphaera dokdonensis CL-ES53 Genome Sequencing.</title>
        <authorList>
            <person name="Li C."/>
            <person name="Lai Q."/>
            <person name="Shao Z."/>
        </authorList>
    </citation>
    <scope>NUCLEOTIDE SEQUENCE [LARGE SCALE GENOMIC DNA]</scope>
    <source>
        <strain evidence="11 12">CL-ES53</strain>
    </source>
</reference>
<organism evidence="11 12">
    <name type="scientific">Salinisphaera dokdonensis CL-ES53</name>
    <dbReference type="NCBI Taxonomy" id="1304272"/>
    <lineage>
        <taxon>Bacteria</taxon>
        <taxon>Pseudomonadati</taxon>
        <taxon>Pseudomonadota</taxon>
        <taxon>Gammaproteobacteria</taxon>
        <taxon>Salinisphaerales</taxon>
        <taxon>Salinisphaeraceae</taxon>
        <taxon>Salinisphaera</taxon>
    </lineage>
</organism>
<dbReference type="Gene3D" id="1.10.4000.10">
    <property type="entry name" value="Flagellar transcriptional activator FlhD"/>
    <property type="match status" value="1"/>
</dbReference>
<keyword evidence="2 9" id="KW-1005">Bacterial flagellum biogenesis</keyword>
<keyword evidence="4 9" id="KW-0238">DNA-binding</keyword>
<keyword evidence="7 9" id="KW-0804">Transcription</keyword>
<evidence type="ECO:0000256" key="10">
    <source>
        <dbReference type="SAM" id="MobiDB-lite"/>
    </source>
</evidence>
<keyword evidence="11" id="KW-0969">Cilium</keyword>
<keyword evidence="12" id="KW-1185">Reference proteome</keyword>
<comment type="domain">
    <text evidence="9">The C-terminal region contains a putative helix-turn-helix (HTH) motif, suggesting that this region may bind DNA.</text>
</comment>
<evidence type="ECO:0000256" key="6">
    <source>
        <dbReference type="ARBA" id="ARBA00023159"/>
    </source>
</evidence>
<comment type="function">
    <text evidence="8 9">Functions in complex with FlhC as a master transcriptional regulator that regulates transcription of several flagellar and non-flagellar operons by binding to their promoter region. Activates expression of class 2 flagellar genes, including fliA, which is a flagellum-specific sigma factor that turns on the class 3 genes. Also regulates genes whose products function in a variety of physiological pathways.</text>
</comment>
<evidence type="ECO:0000256" key="5">
    <source>
        <dbReference type="ARBA" id="ARBA00023157"/>
    </source>
</evidence>
<comment type="subcellular location">
    <subcellularLocation>
        <location evidence="9">Cytoplasm</location>
    </subcellularLocation>
</comment>
<dbReference type="NCBIfam" id="NF002783">
    <property type="entry name" value="PRK02909.1-1"/>
    <property type="match status" value="1"/>
</dbReference>
<evidence type="ECO:0000256" key="3">
    <source>
        <dbReference type="ARBA" id="ARBA00023015"/>
    </source>
</evidence>
<feature type="compositionally biased region" description="Basic and acidic residues" evidence="10">
    <location>
        <begin position="108"/>
        <end position="122"/>
    </location>
</feature>
<evidence type="ECO:0000313" key="12">
    <source>
        <dbReference type="Proteomes" id="UP001460888"/>
    </source>
</evidence>
<comment type="similarity">
    <text evidence="9">Belongs to the FlhD family.</text>
</comment>
<evidence type="ECO:0000256" key="4">
    <source>
        <dbReference type="ARBA" id="ARBA00023125"/>
    </source>
</evidence>
<comment type="subunit">
    <text evidence="9">Homodimer; disulfide-linked. Forms a heterohexamer composed of two FlhC and four FlhD subunits. Each FlhC binds a FlhD dimer, forming a heterotrimer, and a hexamer assembles by dimerization of two heterotrimers.</text>
</comment>